<evidence type="ECO:0000256" key="2">
    <source>
        <dbReference type="ARBA" id="ARBA00022748"/>
    </source>
</evidence>
<feature type="transmembrane region" description="Helical" evidence="4">
    <location>
        <begin position="107"/>
        <end position="128"/>
    </location>
</feature>
<dbReference type="InterPro" id="IPR013740">
    <property type="entry name" value="Redoxin"/>
</dbReference>
<evidence type="ECO:0000313" key="7">
    <source>
        <dbReference type="Proteomes" id="UP000308038"/>
    </source>
</evidence>
<dbReference type="PROSITE" id="PS00194">
    <property type="entry name" value="THIOREDOXIN_1"/>
    <property type="match status" value="1"/>
</dbReference>
<dbReference type="CDD" id="cd02966">
    <property type="entry name" value="TlpA_like_family"/>
    <property type="match status" value="1"/>
</dbReference>
<reference evidence="6 7" key="1">
    <citation type="submission" date="2019-04" db="EMBL/GenBank/DDBJ databases">
        <title>Microbes associate with the intestines of laboratory mice.</title>
        <authorList>
            <person name="Navarre W."/>
            <person name="Wong E."/>
            <person name="Huang K.C."/>
            <person name="Tropini C."/>
            <person name="Ng K."/>
            <person name="Yu B."/>
        </authorList>
    </citation>
    <scope>NUCLEOTIDE SEQUENCE [LARGE SCALE GENOMIC DNA]</scope>
    <source>
        <strain evidence="6 7">NM83_B4-11</strain>
    </source>
</reference>
<protein>
    <submittedName>
        <fullName evidence="6">TlpA family protein disulfide reductase</fullName>
    </submittedName>
</protein>
<keyword evidence="4" id="KW-0812">Transmembrane</keyword>
<evidence type="ECO:0000256" key="4">
    <source>
        <dbReference type="SAM" id="Phobius"/>
    </source>
</evidence>
<dbReference type="InterPro" id="IPR036249">
    <property type="entry name" value="Thioredoxin-like_sf"/>
</dbReference>
<proteinExistence type="predicted"/>
<dbReference type="PANTHER" id="PTHR42852:SF18">
    <property type="entry name" value="CHROMOSOME UNDETERMINED SCAFFOLD_47, WHOLE GENOME SHOTGUN SEQUENCE"/>
    <property type="match status" value="1"/>
</dbReference>
<dbReference type="InterPro" id="IPR013766">
    <property type="entry name" value="Thioredoxin_domain"/>
</dbReference>
<evidence type="ECO:0000313" key="6">
    <source>
        <dbReference type="EMBL" id="THG39415.1"/>
    </source>
</evidence>
<keyword evidence="4" id="KW-0472">Membrane</keyword>
<keyword evidence="7" id="KW-1185">Reference proteome</keyword>
<comment type="caution">
    <text evidence="6">The sequence shown here is derived from an EMBL/GenBank/DDBJ whole genome shotgun (WGS) entry which is preliminary data.</text>
</comment>
<keyword evidence="2" id="KW-0201">Cytochrome c-type biogenesis</keyword>
<dbReference type="Proteomes" id="UP000308038">
    <property type="component" value="Unassembled WGS sequence"/>
</dbReference>
<evidence type="ECO:0000259" key="5">
    <source>
        <dbReference type="PROSITE" id="PS51352"/>
    </source>
</evidence>
<dbReference type="Gene3D" id="3.40.30.10">
    <property type="entry name" value="Glutaredoxin"/>
    <property type="match status" value="1"/>
</dbReference>
<dbReference type="EMBL" id="SSTI01000008">
    <property type="protein sequence ID" value="THG39415.1"/>
    <property type="molecule type" value="Genomic_DNA"/>
</dbReference>
<accession>A0ABY2QGK1</accession>
<gene>
    <name evidence="6" type="ORF">E5988_12105</name>
</gene>
<evidence type="ECO:0000256" key="1">
    <source>
        <dbReference type="ARBA" id="ARBA00004196"/>
    </source>
</evidence>
<organism evidence="6 7">
    <name type="scientific">Sphingomonas olei</name>
    <dbReference type="NCBI Taxonomy" id="1886787"/>
    <lineage>
        <taxon>Bacteria</taxon>
        <taxon>Pseudomonadati</taxon>
        <taxon>Pseudomonadota</taxon>
        <taxon>Alphaproteobacteria</taxon>
        <taxon>Sphingomonadales</taxon>
        <taxon>Sphingomonadaceae</taxon>
        <taxon>Sphingomonas</taxon>
    </lineage>
</organism>
<dbReference type="PANTHER" id="PTHR42852">
    <property type="entry name" value="THIOL:DISULFIDE INTERCHANGE PROTEIN DSBE"/>
    <property type="match status" value="1"/>
</dbReference>
<comment type="subcellular location">
    <subcellularLocation>
        <location evidence="1">Cell envelope</location>
    </subcellularLocation>
</comment>
<dbReference type="Pfam" id="PF08534">
    <property type="entry name" value="Redoxin"/>
    <property type="match status" value="1"/>
</dbReference>
<keyword evidence="4" id="KW-1133">Transmembrane helix</keyword>
<dbReference type="SUPFAM" id="SSF52833">
    <property type="entry name" value="Thioredoxin-like"/>
    <property type="match status" value="1"/>
</dbReference>
<keyword evidence="3" id="KW-0676">Redox-active center</keyword>
<dbReference type="InterPro" id="IPR050553">
    <property type="entry name" value="Thioredoxin_ResA/DsbE_sf"/>
</dbReference>
<name>A0ABY2QGK1_9SPHN</name>
<feature type="transmembrane region" description="Helical" evidence="4">
    <location>
        <begin position="77"/>
        <end position="100"/>
    </location>
</feature>
<dbReference type="Pfam" id="PF01790">
    <property type="entry name" value="LGT"/>
    <property type="match status" value="1"/>
</dbReference>
<dbReference type="InterPro" id="IPR017937">
    <property type="entry name" value="Thioredoxin_CS"/>
</dbReference>
<sequence length="266" mass="27915">MGGIWTIGPVMIAADRALAIAAMWLFLAAGMMVARRTGAAAERAAGVALVVGIVAARLGFVVQHLDAFRVEPWSVIAIWQGGFAPWIGVMAAALTLLLALGRRGATAWMIAVLAVLSLGHAALSAVLAPAPQPLPRGLTLHDLDGKPVAIDALRGKPFVLNLWATWCGPCRREMPMIIDVARASDTPVLLINQRESEAAVRRFLAAERLAGDAVVLDPTGHVAAATRAGGYPTTVFVDAAGRITRRHTGEISRASLMAAIDELEGS</sequence>
<evidence type="ECO:0000256" key="3">
    <source>
        <dbReference type="ARBA" id="ARBA00023284"/>
    </source>
</evidence>
<feature type="domain" description="Thioredoxin" evidence="5">
    <location>
        <begin position="116"/>
        <end position="265"/>
    </location>
</feature>
<dbReference type="InterPro" id="IPR001640">
    <property type="entry name" value="Lgt"/>
</dbReference>
<dbReference type="PROSITE" id="PS51352">
    <property type="entry name" value="THIOREDOXIN_2"/>
    <property type="match status" value="1"/>
</dbReference>
<feature type="transmembrane region" description="Helical" evidence="4">
    <location>
        <begin position="46"/>
        <end position="65"/>
    </location>
</feature>